<dbReference type="STRING" id="1150625.Q75_03990"/>
<evidence type="ECO:0000256" key="1">
    <source>
        <dbReference type="ARBA" id="ARBA00004236"/>
    </source>
</evidence>
<comment type="caution">
    <text evidence="7">The sequence shown here is derived from an EMBL/GenBank/DDBJ whole genome shotgun (WGS) entry which is preliminary data.</text>
</comment>
<reference evidence="7 8" key="1">
    <citation type="journal article" date="2016" name="Front. Microbiol.">
        <title>Microevolution Analysis of Bacillus coahuilensis Unveils Differences in Phosphorus Acquisition Strategies and Their Regulation.</title>
        <authorList>
            <person name="Gomez-Lunar Z."/>
            <person name="Hernandez-Gonzalez I."/>
            <person name="Rodriguez-Torres M.D."/>
            <person name="Souza V."/>
            <person name="Olmedo-Alvarez G."/>
        </authorList>
    </citation>
    <scope>NUCLEOTIDE SEQUENCE [LARGE SCALE GENOMIC DNA]</scope>
    <source>
        <strain evidence="8">p1.1.43</strain>
    </source>
</reference>
<evidence type="ECO:0000256" key="3">
    <source>
        <dbReference type="ARBA" id="ARBA00022692"/>
    </source>
</evidence>
<dbReference type="PANTHER" id="PTHR35791:SF1">
    <property type="entry name" value="UPF0754 MEMBRANE PROTEIN YHEB"/>
    <property type="match status" value="1"/>
</dbReference>
<dbReference type="AlphaFoldDB" id="A0A147KAV8"/>
<evidence type="ECO:0000313" key="8">
    <source>
        <dbReference type="Proteomes" id="UP000074108"/>
    </source>
</evidence>
<evidence type="ECO:0000256" key="4">
    <source>
        <dbReference type="ARBA" id="ARBA00022989"/>
    </source>
</evidence>
<evidence type="ECO:0000256" key="6">
    <source>
        <dbReference type="SAM" id="Phobius"/>
    </source>
</evidence>
<evidence type="ECO:0000256" key="5">
    <source>
        <dbReference type="ARBA" id="ARBA00023136"/>
    </source>
</evidence>
<dbReference type="PATRIC" id="fig|1150625.3.peg.833"/>
<keyword evidence="8" id="KW-1185">Reference proteome</keyword>
<dbReference type="GO" id="GO:0005886">
    <property type="term" value="C:plasma membrane"/>
    <property type="evidence" value="ECO:0007669"/>
    <property type="project" value="UniProtKB-SubCell"/>
</dbReference>
<dbReference type="Proteomes" id="UP000074108">
    <property type="component" value="Unassembled WGS sequence"/>
</dbReference>
<name>A0A147KAV8_9BACI</name>
<keyword evidence="3 6" id="KW-0812">Transmembrane</keyword>
<comment type="similarity">
    <text evidence="2">Belongs to the UPF0754 family.</text>
</comment>
<dbReference type="RefSeq" id="WP_059350467.1">
    <property type="nucleotide sequence ID" value="NZ_LDYG01000019.1"/>
</dbReference>
<dbReference type="EMBL" id="LDYG01000019">
    <property type="protein sequence ID" value="KUP07927.1"/>
    <property type="molecule type" value="Genomic_DNA"/>
</dbReference>
<protein>
    <submittedName>
        <fullName evidence="7">Uncharacterized protein</fullName>
    </submittedName>
</protein>
<dbReference type="InterPro" id="IPR016991">
    <property type="entry name" value="UCP032178"/>
</dbReference>
<dbReference type="PIRSF" id="PIRSF032178">
    <property type="entry name" value="UCP032178"/>
    <property type="match status" value="1"/>
</dbReference>
<gene>
    <name evidence="7" type="ORF">Q75_03990</name>
</gene>
<proteinExistence type="inferred from homology"/>
<organism evidence="7 8">
    <name type="scientific">Bacillus coahuilensis p1.1.43</name>
    <dbReference type="NCBI Taxonomy" id="1150625"/>
    <lineage>
        <taxon>Bacteria</taxon>
        <taxon>Bacillati</taxon>
        <taxon>Bacillota</taxon>
        <taxon>Bacilli</taxon>
        <taxon>Bacillales</taxon>
        <taxon>Bacillaceae</taxon>
        <taxon>Bacillus</taxon>
    </lineage>
</organism>
<keyword evidence="4 6" id="KW-1133">Transmembrane helix</keyword>
<keyword evidence="5 6" id="KW-0472">Membrane</keyword>
<dbReference type="InterPro" id="IPR007383">
    <property type="entry name" value="DUF445"/>
</dbReference>
<evidence type="ECO:0000256" key="2">
    <source>
        <dbReference type="ARBA" id="ARBA00008053"/>
    </source>
</evidence>
<feature type="transmembrane region" description="Helical" evidence="6">
    <location>
        <begin position="354"/>
        <end position="377"/>
    </location>
</feature>
<dbReference type="OrthoDB" id="9787430at2"/>
<sequence length="378" mass="43284">MNAFVLLLFMMVIGAVIGGFTNSLAIKMLFRPYRPIYIGNFRIPFTPGLIPKRRAELASQLGKLVIDHLLTPELLQKRFLEKGFKHDLEHYIRRELKVFLEKEESISSLLDKLGIENVENRVTIILHSFISEKLEDIIRVYQDQSIKESLSEETLMSLEAQLPKLTTFILQKAEEFFASSEGKEKVGTMIDDFLKERGMLGNMIGMFLGNSSLIEKVQPEIIKFIRHEGTFDLLSNVLTKEWQTLQEKEWRELVFELDTETLIKKISTFITDQIPIHTWMNTPLKSIVEKIPRSQCESVVKNGVNVALTSFIGRLDELLIKLRVDELVVDQVNSFSTERLEQMVLDISRSELKMITYLGAILGGAIGLIQGLVVLLIR</sequence>
<accession>A0A147KAV8</accession>
<comment type="subcellular location">
    <subcellularLocation>
        <location evidence="1">Cell membrane</location>
    </subcellularLocation>
</comment>
<dbReference type="PANTHER" id="PTHR35791">
    <property type="entry name" value="UPF0754 MEMBRANE PROTEIN YHEB"/>
    <property type="match status" value="1"/>
</dbReference>
<dbReference type="Pfam" id="PF04286">
    <property type="entry name" value="DUF445"/>
    <property type="match status" value="1"/>
</dbReference>
<evidence type="ECO:0000313" key="7">
    <source>
        <dbReference type="EMBL" id="KUP07927.1"/>
    </source>
</evidence>